<dbReference type="InterPro" id="IPR057326">
    <property type="entry name" value="KR_dom"/>
</dbReference>
<dbReference type="PROSITE" id="PS50075">
    <property type="entry name" value="CARRIER"/>
    <property type="match status" value="1"/>
</dbReference>
<organism evidence="6 7">
    <name type="scientific">Bradyrhizobium aeschynomenes</name>
    <dbReference type="NCBI Taxonomy" id="2734909"/>
    <lineage>
        <taxon>Bacteria</taxon>
        <taxon>Pseudomonadati</taxon>
        <taxon>Pseudomonadota</taxon>
        <taxon>Alphaproteobacteria</taxon>
        <taxon>Hyphomicrobiales</taxon>
        <taxon>Nitrobacteraceae</taxon>
        <taxon>Bradyrhizobium</taxon>
    </lineage>
</organism>
<name>A0ABX2CQX4_9BRAD</name>
<dbReference type="InterPro" id="IPR050091">
    <property type="entry name" value="PKS_NRPS_Biosynth_Enz"/>
</dbReference>
<dbReference type="Pfam" id="PF02801">
    <property type="entry name" value="Ketoacyl-synt_C"/>
    <property type="match status" value="1"/>
</dbReference>
<dbReference type="PROSITE" id="PS00012">
    <property type="entry name" value="PHOSPHOPANTETHEINE"/>
    <property type="match status" value="1"/>
</dbReference>
<dbReference type="SMART" id="SM00827">
    <property type="entry name" value="PKS_AT"/>
    <property type="match status" value="1"/>
</dbReference>
<dbReference type="PROSITE" id="PS52004">
    <property type="entry name" value="KS3_2"/>
    <property type="match status" value="1"/>
</dbReference>
<sequence>MTSPSVPPGSIAIVGMAGRFPGAADIAAFWSLLRDGRDGVRRLSREELVAAGLPASLVDHPDYVPAKGVIDEGDCFDADFFGIPPREAAYLDPQHRWFLQSCWHALEDAGCDPATFKGWIGVFAGEAEQSHQAALLARARDVVEAARSTPIFFGNSPDFLATRVSYKLDLRGPSLTVQTACSTSLVAVHLACQSLLTFESDLALAGGVSLSTPNVEGYTFAHGSVESPDGCCRPFDADAAGTLPSNGVGVVALKRVEDAIAAGDRIYALIRGTAINNDGGRKVGFTAPSIQGQADVVTLARKVAGVDAAEISFIEAHGTGTVMGDPIEIAALADAFGPGAPGAARCWIGSLKSNVGHLKAAAGVAGLIKTALALYHREIPPTLHYRAANPKLELGRTRFVVNDRLHAWTSDGARLAAVSSFGIGGTNAHAVLQEAPVLDLPAAANERPLILPLSAHDDEVADAMVRRLGEALLAPQPPEIADVAFTLQTRRRHFARRRAIVATTAGEARDACAGSGAVIASRVGATKRPLCFMFPGQGAEFAGMGAGLLRTEPSFKDTIDRCATTLLRLTGTDIRKVIADGAAGAAVLGDTRWTQPALFVIEYALALQLMQWGLMPDRLIGHSVGEITAACVAGVMTEDAALALVVARGEAMQESPEGAMLAVALSEAALGDLGPDLRLAAVNTAAQCVVSGTPREVAAQETRWTSMGVQTRRLPATRAFHSHLLSPALDAFRAALARTALAAPRLPIASNVHGRWLGATEACDPAYWIGQALSPVRFHDGLSSVLAEGPHILIEIGPGRTLAGFARRHPARTPDTEMVAALPQPSSSIDDARETYTAVAELYVQGCELDWHAFNAGRKRRPVALPPYPFRATRYAIDTIADLAAAAPLQTTTAKRPEERDVLLLPTWERRPRRVARPLGGTTWVVGPTTSGLDDALVAAVARAGGRLVHVPATADRGQLVARLREGAPDRILHLALLQEAEGHARAHGYESLLRMGAALDAANIAARVDLTIAARNVFAVDNDDRPDPEAALMLGPATVLGQEQPNVTVRVIDVGHDVTDAALLAACAAPGPAVSALRGGRVLERGFRPVGPIGEDARLDGHYLVTGGLGRLGLTVARELARRHGARLSLLGRSLPDDIDRRLRDVTATGGTAQAFACDVTDAAALAGVVARAEASFGPLDGVFHMAAETRAFASVPATDDTVSARMLAAKVAGLQALETVLGRRQLSVRILMSSLASLLGGLGFSSYAAANAWLDAHAERDGRWASLCWDAWAEGLDAGDVASARYALSTPQAIEAIERVVAGGLTGQVVVCGGDLDERLARWTSLAGNATASNDGVVDDATDRARGIRDIFAEVLGRADLPHDGDFFDLGGDSLQAIQVVSRLRLRFALPVTPDLLFEHTTPVRLAAALDRLATAASAAPAITKGELARPVSEEARRMVEVMSGEEVNRLLERLLAEGQPT</sequence>
<dbReference type="PROSITE" id="PS00606">
    <property type="entry name" value="KS3_1"/>
    <property type="match status" value="1"/>
</dbReference>
<proteinExistence type="predicted"/>
<dbReference type="Pfam" id="PF08659">
    <property type="entry name" value="KR"/>
    <property type="match status" value="1"/>
</dbReference>
<evidence type="ECO:0000256" key="3">
    <source>
        <dbReference type="ARBA" id="ARBA00022679"/>
    </source>
</evidence>
<dbReference type="InterPro" id="IPR014031">
    <property type="entry name" value="Ketoacyl_synth_C"/>
</dbReference>
<evidence type="ECO:0000259" key="4">
    <source>
        <dbReference type="PROSITE" id="PS50075"/>
    </source>
</evidence>
<evidence type="ECO:0000259" key="5">
    <source>
        <dbReference type="PROSITE" id="PS52004"/>
    </source>
</evidence>
<protein>
    <submittedName>
        <fullName evidence="6">SDR family NAD(P)-dependent oxidoreductase</fullName>
    </submittedName>
</protein>
<evidence type="ECO:0000313" key="7">
    <source>
        <dbReference type="Proteomes" id="UP000886476"/>
    </source>
</evidence>
<dbReference type="SUPFAM" id="SSF47336">
    <property type="entry name" value="ACP-like"/>
    <property type="match status" value="1"/>
</dbReference>
<dbReference type="Gene3D" id="1.10.1200.10">
    <property type="entry name" value="ACP-like"/>
    <property type="match status" value="1"/>
</dbReference>
<dbReference type="Pfam" id="PF00698">
    <property type="entry name" value="Acyl_transf_1"/>
    <property type="match status" value="1"/>
</dbReference>
<keyword evidence="7" id="KW-1185">Reference proteome</keyword>
<keyword evidence="3" id="KW-0808">Transferase</keyword>
<dbReference type="InterPro" id="IPR032821">
    <property type="entry name" value="PKS_assoc"/>
</dbReference>
<dbReference type="Gene3D" id="3.40.47.10">
    <property type="match status" value="1"/>
</dbReference>
<dbReference type="PANTHER" id="PTHR43775">
    <property type="entry name" value="FATTY ACID SYNTHASE"/>
    <property type="match status" value="1"/>
</dbReference>
<dbReference type="RefSeq" id="WP_172115219.1">
    <property type="nucleotide sequence ID" value="NZ_JABFDN010000024.1"/>
</dbReference>
<dbReference type="SUPFAM" id="SSF55048">
    <property type="entry name" value="Probable ACP-binding domain of malonyl-CoA ACP transacylase"/>
    <property type="match status" value="1"/>
</dbReference>
<dbReference type="InterPro" id="IPR020841">
    <property type="entry name" value="PKS_Beta-ketoAc_synthase_dom"/>
</dbReference>
<dbReference type="SUPFAM" id="SSF52151">
    <property type="entry name" value="FabD/lysophospholipase-like"/>
    <property type="match status" value="1"/>
</dbReference>
<feature type="domain" description="Carrier" evidence="4">
    <location>
        <begin position="1341"/>
        <end position="1416"/>
    </location>
</feature>
<feature type="domain" description="Ketosynthase family 3 (KS3)" evidence="5">
    <location>
        <begin position="8"/>
        <end position="434"/>
    </location>
</feature>
<dbReference type="SMART" id="SM00822">
    <property type="entry name" value="PKS_KR"/>
    <property type="match status" value="1"/>
</dbReference>
<dbReference type="Proteomes" id="UP000886476">
    <property type="component" value="Unassembled WGS sequence"/>
</dbReference>
<gene>
    <name evidence="6" type="ORF">HL667_32825</name>
</gene>
<dbReference type="InterPro" id="IPR013968">
    <property type="entry name" value="PKS_KR"/>
</dbReference>
<dbReference type="InterPro" id="IPR006162">
    <property type="entry name" value="Ppantetheine_attach_site"/>
</dbReference>
<dbReference type="SMART" id="SM00825">
    <property type="entry name" value="PKS_KS"/>
    <property type="match status" value="1"/>
</dbReference>
<dbReference type="SUPFAM" id="SSF51735">
    <property type="entry name" value="NAD(P)-binding Rossmann-fold domains"/>
    <property type="match status" value="2"/>
</dbReference>
<accession>A0ABX2CQX4</accession>
<dbReference type="InterPro" id="IPR018201">
    <property type="entry name" value="Ketoacyl_synth_AS"/>
</dbReference>
<dbReference type="InterPro" id="IPR014043">
    <property type="entry name" value="Acyl_transferase_dom"/>
</dbReference>
<dbReference type="SMART" id="SM00823">
    <property type="entry name" value="PKS_PP"/>
    <property type="match status" value="1"/>
</dbReference>
<evidence type="ECO:0000256" key="1">
    <source>
        <dbReference type="ARBA" id="ARBA00022450"/>
    </source>
</evidence>
<dbReference type="Pfam" id="PF16197">
    <property type="entry name" value="KAsynt_C_assoc"/>
    <property type="match status" value="1"/>
</dbReference>
<keyword evidence="1" id="KW-0596">Phosphopantetheine</keyword>
<dbReference type="InterPro" id="IPR016036">
    <property type="entry name" value="Malonyl_transacylase_ACP-bd"/>
</dbReference>
<comment type="caution">
    <text evidence="6">The sequence shown here is derived from an EMBL/GenBank/DDBJ whole genome shotgun (WGS) entry which is preliminary data.</text>
</comment>
<dbReference type="EMBL" id="JABFDN010000024">
    <property type="protein sequence ID" value="NPU69815.1"/>
    <property type="molecule type" value="Genomic_DNA"/>
</dbReference>
<dbReference type="InterPro" id="IPR036291">
    <property type="entry name" value="NAD(P)-bd_dom_sf"/>
</dbReference>
<dbReference type="Gene3D" id="3.30.70.3290">
    <property type="match status" value="1"/>
</dbReference>
<dbReference type="Gene3D" id="3.40.366.10">
    <property type="entry name" value="Malonyl-Coenzyme A Acyl Carrier Protein, domain 2"/>
    <property type="match status" value="1"/>
</dbReference>
<dbReference type="InterPro" id="IPR001227">
    <property type="entry name" value="Ac_transferase_dom_sf"/>
</dbReference>
<reference evidence="6" key="1">
    <citation type="submission" date="2020-05" db="EMBL/GenBank/DDBJ databases">
        <title>Nod-independent and nitrogen-fixing Bradyrhizobium aeschynomene sp. nov. isolated from nodules of Aeschynomene indica.</title>
        <authorList>
            <person name="Zhang Z."/>
        </authorList>
    </citation>
    <scope>NUCLEOTIDE SEQUENCE</scope>
    <source>
        <strain evidence="6">83012</strain>
    </source>
</reference>
<dbReference type="Gene3D" id="3.40.50.720">
    <property type="entry name" value="NAD(P)-binding Rossmann-like Domain"/>
    <property type="match status" value="1"/>
</dbReference>
<dbReference type="InterPro" id="IPR014030">
    <property type="entry name" value="Ketoacyl_synth_N"/>
</dbReference>
<evidence type="ECO:0000256" key="2">
    <source>
        <dbReference type="ARBA" id="ARBA00022553"/>
    </source>
</evidence>
<dbReference type="InterPro" id="IPR016035">
    <property type="entry name" value="Acyl_Trfase/lysoPLipase"/>
</dbReference>
<dbReference type="InterPro" id="IPR020806">
    <property type="entry name" value="PKS_PP-bd"/>
</dbReference>
<dbReference type="InterPro" id="IPR009081">
    <property type="entry name" value="PP-bd_ACP"/>
</dbReference>
<dbReference type="InterPro" id="IPR036736">
    <property type="entry name" value="ACP-like_sf"/>
</dbReference>
<dbReference type="SUPFAM" id="SSF53901">
    <property type="entry name" value="Thiolase-like"/>
    <property type="match status" value="1"/>
</dbReference>
<dbReference type="PANTHER" id="PTHR43775:SF51">
    <property type="entry name" value="INACTIVE PHENOLPHTHIOCEROL SYNTHESIS POLYKETIDE SYNTHASE TYPE I PKS1-RELATED"/>
    <property type="match status" value="1"/>
</dbReference>
<dbReference type="Pfam" id="PF00550">
    <property type="entry name" value="PP-binding"/>
    <property type="match status" value="1"/>
</dbReference>
<evidence type="ECO:0000313" key="6">
    <source>
        <dbReference type="EMBL" id="NPU69815.1"/>
    </source>
</evidence>
<keyword evidence="2" id="KW-0597">Phosphoprotein</keyword>
<dbReference type="InterPro" id="IPR016039">
    <property type="entry name" value="Thiolase-like"/>
</dbReference>
<dbReference type="CDD" id="cd00833">
    <property type="entry name" value="PKS"/>
    <property type="match status" value="1"/>
</dbReference>
<dbReference type="Pfam" id="PF00109">
    <property type="entry name" value="ketoacyl-synt"/>
    <property type="match status" value="1"/>
</dbReference>